<feature type="domain" description="DUF4218" evidence="1">
    <location>
        <begin position="3"/>
        <end position="62"/>
    </location>
</feature>
<comment type="caution">
    <text evidence="2">The sequence shown here is derived from an EMBL/GenBank/DDBJ whole genome shotgun (WGS) entry which is preliminary data.</text>
</comment>
<dbReference type="Pfam" id="PF13960">
    <property type="entry name" value="DUF4218"/>
    <property type="match status" value="1"/>
</dbReference>
<dbReference type="InterPro" id="IPR025452">
    <property type="entry name" value="DUF4218"/>
</dbReference>
<organism evidence="2 3">
    <name type="scientific">Suillus plorans</name>
    <dbReference type="NCBI Taxonomy" id="116603"/>
    <lineage>
        <taxon>Eukaryota</taxon>
        <taxon>Fungi</taxon>
        <taxon>Dikarya</taxon>
        <taxon>Basidiomycota</taxon>
        <taxon>Agaricomycotina</taxon>
        <taxon>Agaricomycetes</taxon>
        <taxon>Agaricomycetidae</taxon>
        <taxon>Boletales</taxon>
        <taxon>Suillineae</taxon>
        <taxon>Suillaceae</taxon>
        <taxon>Suillus</taxon>
    </lineage>
</organism>
<dbReference type="RefSeq" id="XP_041157445.1">
    <property type="nucleotide sequence ID" value="XM_041296208.1"/>
</dbReference>
<name>A0A9P7DF93_9AGAM</name>
<dbReference type="AlphaFoldDB" id="A0A9P7DF93"/>
<protein>
    <recommendedName>
        <fullName evidence="1">DUF4218 domain-containing protein</fullName>
    </recommendedName>
</protein>
<dbReference type="OrthoDB" id="2404451at2759"/>
<gene>
    <name evidence="2" type="ORF">HD556DRAFT_1192531</name>
</gene>
<sequence>CPITIHALLHIADSIEETGPVWTSWAFPMERFCGRLQPIIKSKRHPDACIARYIVEEAQLTQAALIYNMAEELSLRKPLNGMVAGQFTHESYPTCVLLPPRQKGPDAIDDSLYSKIIKALATWLDTTPTVLKRVVFHNHMEQWGKVRRLEGGDTMICARLVKKQVDSRDATFVRYESLVDRNTRQRNMPSIFEKQTFYGQLQHLFVVNVPANPTIHLDAPLTIFFAALLLCLLTASSAHLDMLDIHFYSTMGTSLDIVDIVCIQCLVGRVPLDDNGQSWAIIDRS</sequence>
<reference evidence="2" key="1">
    <citation type="journal article" date="2020" name="New Phytol.">
        <title>Comparative genomics reveals dynamic genome evolution in host specialist ectomycorrhizal fungi.</title>
        <authorList>
            <person name="Lofgren L.A."/>
            <person name="Nguyen N.H."/>
            <person name="Vilgalys R."/>
            <person name="Ruytinx J."/>
            <person name="Liao H.L."/>
            <person name="Branco S."/>
            <person name="Kuo A."/>
            <person name="LaButti K."/>
            <person name="Lipzen A."/>
            <person name="Andreopoulos W."/>
            <person name="Pangilinan J."/>
            <person name="Riley R."/>
            <person name="Hundley H."/>
            <person name="Na H."/>
            <person name="Barry K."/>
            <person name="Grigoriev I.V."/>
            <person name="Stajich J.E."/>
            <person name="Kennedy P.G."/>
        </authorList>
    </citation>
    <scope>NUCLEOTIDE SEQUENCE</scope>
    <source>
        <strain evidence="2">S12</strain>
    </source>
</reference>
<proteinExistence type="predicted"/>
<feature type="non-terminal residue" evidence="2">
    <location>
        <position position="285"/>
    </location>
</feature>
<feature type="non-terminal residue" evidence="2">
    <location>
        <position position="1"/>
    </location>
</feature>
<keyword evidence="3" id="KW-1185">Reference proteome</keyword>
<accession>A0A9P7DF93</accession>
<dbReference type="Proteomes" id="UP000719766">
    <property type="component" value="Unassembled WGS sequence"/>
</dbReference>
<dbReference type="GeneID" id="64589972"/>
<evidence type="ECO:0000259" key="1">
    <source>
        <dbReference type="Pfam" id="PF13960"/>
    </source>
</evidence>
<dbReference type="EMBL" id="JABBWE010000049">
    <property type="protein sequence ID" value="KAG1790483.1"/>
    <property type="molecule type" value="Genomic_DNA"/>
</dbReference>
<evidence type="ECO:0000313" key="2">
    <source>
        <dbReference type="EMBL" id="KAG1790483.1"/>
    </source>
</evidence>
<evidence type="ECO:0000313" key="3">
    <source>
        <dbReference type="Proteomes" id="UP000719766"/>
    </source>
</evidence>